<feature type="region of interest" description="Disordered" evidence="1">
    <location>
        <begin position="129"/>
        <end position="174"/>
    </location>
</feature>
<evidence type="ECO:0000256" key="1">
    <source>
        <dbReference type="SAM" id="MobiDB-lite"/>
    </source>
</evidence>
<proteinExistence type="predicted"/>
<protein>
    <submittedName>
        <fullName evidence="4">Uncharacterized protein</fullName>
    </submittedName>
</protein>
<evidence type="ECO:0000313" key="5">
    <source>
        <dbReference type="Proteomes" id="UP001176961"/>
    </source>
</evidence>
<dbReference type="EMBL" id="CATQJL010000305">
    <property type="protein sequence ID" value="CAJ0602080.1"/>
    <property type="molecule type" value="Genomic_DNA"/>
</dbReference>
<organism evidence="4 5">
    <name type="scientific">Cylicocyclus nassatus</name>
    <name type="common">Nematode worm</name>
    <dbReference type="NCBI Taxonomy" id="53992"/>
    <lineage>
        <taxon>Eukaryota</taxon>
        <taxon>Metazoa</taxon>
        <taxon>Ecdysozoa</taxon>
        <taxon>Nematoda</taxon>
        <taxon>Chromadorea</taxon>
        <taxon>Rhabditida</taxon>
        <taxon>Rhabditina</taxon>
        <taxon>Rhabditomorpha</taxon>
        <taxon>Strongyloidea</taxon>
        <taxon>Strongylidae</taxon>
        <taxon>Cylicocyclus</taxon>
    </lineage>
</organism>
<feature type="signal peptide" evidence="3">
    <location>
        <begin position="1"/>
        <end position="18"/>
    </location>
</feature>
<feature type="transmembrane region" description="Helical" evidence="2">
    <location>
        <begin position="28"/>
        <end position="51"/>
    </location>
</feature>
<sequence>MRRLRILIFLNVLPLALAFDWGDFHKVAVIFFSFFGPGVILGAIAIVAYFACVRSWYESVREEIHETHRSFHPWPPGSAKWQLQQFINGKGPPPVEQLKKIPPKFPPPHASAPPIHQRMTHMSAENLLSPGKLVSPMPQSSAQRSHSPHDPRTTAQPNVTSGGMNHYTTKPTPSASVPLEVYCAPSTTYVPYQVTSPNDTTGSTQHHSPGYTMVDKTPTGDVNIYMHSPNNGGQQLKAIAVRTTTTTRKTTILSPVPKRPYTVV</sequence>
<keyword evidence="3" id="KW-0732">Signal</keyword>
<keyword evidence="5" id="KW-1185">Reference proteome</keyword>
<keyword evidence="2" id="KW-1133">Transmembrane helix</keyword>
<reference evidence="4" key="1">
    <citation type="submission" date="2023-07" db="EMBL/GenBank/DDBJ databases">
        <authorList>
            <consortium name="CYATHOMIX"/>
        </authorList>
    </citation>
    <scope>NUCLEOTIDE SEQUENCE</scope>
    <source>
        <strain evidence="4">N/A</strain>
    </source>
</reference>
<comment type="caution">
    <text evidence="4">The sequence shown here is derived from an EMBL/GenBank/DDBJ whole genome shotgun (WGS) entry which is preliminary data.</text>
</comment>
<name>A0AA36H112_CYLNA</name>
<dbReference type="AlphaFoldDB" id="A0AA36H112"/>
<feature type="compositionally biased region" description="Polar residues" evidence="1">
    <location>
        <begin position="153"/>
        <end position="174"/>
    </location>
</feature>
<dbReference type="Proteomes" id="UP001176961">
    <property type="component" value="Unassembled WGS sequence"/>
</dbReference>
<keyword evidence="2" id="KW-0472">Membrane</keyword>
<feature type="chain" id="PRO_5041249111" evidence="3">
    <location>
        <begin position="19"/>
        <end position="264"/>
    </location>
</feature>
<keyword evidence="2" id="KW-0812">Transmembrane</keyword>
<accession>A0AA36H112</accession>
<gene>
    <name evidence="4" type="ORF">CYNAS_LOCUS14063</name>
</gene>
<evidence type="ECO:0000256" key="2">
    <source>
        <dbReference type="SAM" id="Phobius"/>
    </source>
</evidence>
<evidence type="ECO:0000313" key="4">
    <source>
        <dbReference type="EMBL" id="CAJ0602080.1"/>
    </source>
</evidence>
<evidence type="ECO:0000256" key="3">
    <source>
        <dbReference type="SAM" id="SignalP"/>
    </source>
</evidence>